<proteinExistence type="predicted"/>
<dbReference type="Proteomes" id="UP000199700">
    <property type="component" value="Chromosome"/>
</dbReference>
<dbReference type="InterPro" id="IPR036271">
    <property type="entry name" value="Tet_transcr_reg_TetR-rel_C_sf"/>
</dbReference>
<sequence length="182" mass="19470">MTASREQIVSSAERVFDHRGFAASGMDDLTAAAGVSTRTLYKHVGNKTGLVVAVLKARTSRFFAHCQAASVDELFVRLEEWVEAEGSRGCLFLRAHGEAGESTPEIAEEVAGYRGRLRSMIARIVGEDLGDDITVGEDDATVTQILVLFEGTTSTASYLGTAAVTSAREAAAILMNDARGRR</sequence>
<feature type="domain" description="HTH tetR-type" evidence="3">
    <location>
        <begin position="2"/>
        <end position="62"/>
    </location>
</feature>
<keyword evidence="5" id="KW-1185">Reference proteome</keyword>
<dbReference type="EMBL" id="LT629739">
    <property type="protein sequence ID" value="SDS12172.1"/>
    <property type="molecule type" value="Genomic_DNA"/>
</dbReference>
<dbReference type="GO" id="GO:0003700">
    <property type="term" value="F:DNA-binding transcription factor activity"/>
    <property type="evidence" value="ECO:0007669"/>
    <property type="project" value="TreeGrafter"/>
</dbReference>
<organism evidence="4 5">
    <name type="scientific">Brevibacterium sandarakinum</name>
    <dbReference type="NCBI Taxonomy" id="629680"/>
    <lineage>
        <taxon>Bacteria</taxon>
        <taxon>Bacillati</taxon>
        <taxon>Actinomycetota</taxon>
        <taxon>Actinomycetes</taxon>
        <taxon>Micrococcales</taxon>
        <taxon>Brevibacteriaceae</taxon>
        <taxon>Brevibacterium</taxon>
    </lineage>
</organism>
<evidence type="ECO:0000256" key="1">
    <source>
        <dbReference type="ARBA" id="ARBA00023125"/>
    </source>
</evidence>
<evidence type="ECO:0000256" key="2">
    <source>
        <dbReference type="PROSITE-ProRule" id="PRU00335"/>
    </source>
</evidence>
<dbReference type="InterPro" id="IPR001647">
    <property type="entry name" value="HTH_TetR"/>
</dbReference>
<evidence type="ECO:0000313" key="4">
    <source>
        <dbReference type="EMBL" id="SDS12172.1"/>
    </source>
</evidence>
<dbReference type="SUPFAM" id="SSF48498">
    <property type="entry name" value="Tetracyclin repressor-like, C-terminal domain"/>
    <property type="match status" value="1"/>
</dbReference>
<dbReference type="GO" id="GO:0000976">
    <property type="term" value="F:transcription cis-regulatory region binding"/>
    <property type="evidence" value="ECO:0007669"/>
    <property type="project" value="TreeGrafter"/>
</dbReference>
<keyword evidence="1 2" id="KW-0238">DNA-binding</keyword>
<protein>
    <submittedName>
        <fullName evidence="4">DNA-binding transcriptional regulator, AcrR family</fullName>
    </submittedName>
</protein>
<dbReference type="InterPro" id="IPR009057">
    <property type="entry name" value="Homeodomain-like_sf"/>
</dbReference>
<dbReference type="STRING" id="629680.SAMN04489751_1277"/>
<dbReference type="Gene3D" id="1.10.357.10">
    <property type="entry name" value="Tetracycline Repressor, domain 2"/>
    <property type="match status" value="1"/>
</dbReference>
<accession>A0A1H1PLL2</accession>
<dbReference type="PROSITE" id="PS50977">
    <property type="entry name" value="HTH_TETR_2"/>
    <property type="match status" value="1"/>
</dbReference>
<dbReference type="InterPro" id="IPR050109">
    <property type="entry name" value="HTH-type_TetR-like_transc_reg"/>
</dbReference>
<evidence type="ECO:0000313" key="5">
    <source>
        <dbReference type="Proteomes" id="UP000199700"/>
    </source>
</evidence>
<dbReference type="OrthoDB" id="3196926at2"/>
<name>A0A1H1PLL2_BRESA</name>
<dbReference type="PANTHER" id="PTHR30055:SF200">
    <property type="entry name" value="HTH-TYPE TRANSCRIPTIONAL REPRESSOR BDCR"/>
    <property type="match status" value="1"/>
</dbReference>
<dbReference type="PRINTS" id="PR00455">
    <property type="entry name" value="HTHTETR"/>
</dbReference>
<dbReference type="SUPFAM" id="SSF46689">
    <property type="entry name" value="Homeodomain-like"/>
    <property type="match status" value="1"/>
</dbReference>
<reference evidence="4" key="1">
    <citation type="submission" date="2016-10" db="EMBL/GenBank/DDBJ databases">
        <authorList>
            <person name="Varghese N."/>
            <person name="Submissions S."/>
        </authorList>
    </citation>
    <scope>NUCLEOTIDE SEQUENCE [LARGE SCALE GENOMIC DNA]</scope>
    <source>
        <strain evidence="4">DSM 22082</strain>
    </source>
</reference>
<dbReference type="Pfam" id="PF00440">
    <property type="entry name" value="TetR_N"/>
    <property type="match status" value="1"/>
</dbReference>
<dbReference type="PANTHER" id="PTHR30055">
    <property type="entry name" value="HTH-TYPE TRANSCRIPTIONAL REGULATOR RUTR"/>
    <property type="match status" value="1"/>
</dbReference>
<evidence type="ECO:0000259" key="3">
    <source>
        <dbReference type="PROSITE" id="PS50977"/>
    </source>
</evidence>
<feature type="DNA-binding region" description="H-T-H motif" evidence="2">
    <location>
        <begin position="25"/>
        <end position="44"/>
    </location>
</feature>
<gene>
    <name evidence="4" type="ORF">SAMN04489751_1277</name>
</gene>
<dbReference type="AlphaFoldDB" id="A0A1H1PLL2"/>
<dbReference type="RefSeq" id="WP_092104133.1">
    <property type="nucleotide sequence ID" value="NZ_LT629739.1"/>
</dbReference>